<sequence>MEDDRLRIISKSKLKISLKENLSFFRKSLFKPALRNIEHEFWRNSICDFLNFNVIETKNLRHSLGNLLKYKIFKYAFFFTEKERERMNAAWERHIVTEGIPTVDVPELYGNIPIVDIDSDDFIKTDFDGFVSYMKDYLRLLKYYDCDDQQIQDFKEIFKKSLLLLAHHTPEHRVYYIMDQDCIPSYRKRPHGFYDYYITVISTLRYSNQVVVMEFGQD</sequence>
<proteinExistence type="predicted"/>
<accession>A0A1W6MGR5</accession>
<organism evidence="1 2">
    <name type="scientific">Nonlabens spongiae</name>
    <dbReference type="NCBI Taxonomy" id="331648"/>
    <lineage>
        <taxon>Bacteria</taxon>
        <taxon>Pseudomonadati</taxon>
        <taxon>Bacteroidota</taxon>
        <taxon>Flavobacteriia</taxon>
        <taxon>Flavobacteriales</taxon>
        <taxon>Flavobacteriaceae</taxon>
        <taxon>Nonlabens</taxon>
    </lineage>
</organism>
<evidence type="ECO:0000313" key="2">
    <source>
        <dbReference type="Proteomes" id="UP000193431"/>
    </source>
</evidence>
<dbReference type="STRING" id="331648.BST97_01480"/>
<keyword evidence="2" id="KW-1185">Reference proteome</keyword>
<evidence type="ECO:0000313" key="1">
    <source>
        <dbReference type="EMBL" id="ARN76777.1"/>
    </source>
</evidence>
<protein>
    <submittedName>
        <fullName evidence="1">Uncharacterized protein</fullName>
    </submittedName>
</protein>
<gene>
    <name evidence="1" type="ORF">BST97_01480</name>
</gene>
<dbReference type="Proteomes" id="UP000193431">
    <property type="component" value="Chromosome"/>
</dbReference>
<name>A0A1W6MGR5_9FLAO</name>
<dbReference type="AlphaFoldDB" id="A0A1W6MGR5"/>
<dbReference type="EMBL" id="CP019344">
    <property type="protein sequence ID" value="ARN76777.1"/>
    <property type="molecule type" value="Genomic_DNA"/>
</dbReference>
<reference evidence="1 2" key="1">
    <citation type="submission" date="2016-11" db="EMBL/GenBank/DDBJ databases">
        <title>Trade-off between light-utilization and light-protection in marine flavobacteria.</title>
        <authorList>
            <person name="Kumagai Y."/>
        </authorList>
    </citation>
    <scope>NUCLEOTIDE SEQUENCE [LARGE SCALE GENOMIC DNA]</scope>
    <source>
        <strain evidence="1 2">JCM 13191</strain>
    </source>
</reference>